<evidence type="ECO:0000259" key="6">
    <source>
        <dbReference type="Pfam" id="PF01258"/>
    </source>
</evidence>
<keyword evidence="3" id="KW-0862">Zinc</keyword>
<evidence type="ECO:0000256" key="4">
    <source>
        <dbReference type="PROSITE-ProRule" id="PRU00510"/>
    </source>
</evidence>
<dbReference type="InterPro" id="IPR014240">
    <property type="entry name" value="YteA"/>
</dbReference>
<dbReference type="Gene3D" id="1.20.120.910">
    <property type="entry name" value="DksA, coiled-coil domain"/>
    <property type="match status" value="1"/>
</dbReference>
<proteinExistence type="predicted"/>
<reference evidence="8" key="1">
    <citation type="journal article" date="2019" name="Int. J. Syst. Evol. Microbiol.">
        <title>The Global Catalogue of Microorganisms (GCM) 10K type strain sequencing project: providing services to taxonomists for standard genome sequencing and annotation.</title>
        <authorList>
            <consortium name="The Broad Institute Genomics Platform"/>
            <consortium name="The Broad Institute Genome Sequencing Center for Infectious Disease"/>
            <person name="Wu L."/>
            <person name="Ma J."/>
        </authorList>
    </citation>
    <scope>NUCLEOTIDE SEQUENCE [LARGE SCALE GENOMIC DNA]</scope>
    <source>
        <strain evidence="8">CGMCC 1.12376</strain>
    </source>
</reference>
<evidence type="ECO:0000256" key="3">
    <source>
        <dbReference type="ARBA" id="ARBA00022833"/>
    </source>
</evidence>
<feature type="region of interest" description="Disordered" evidence="5">
    <location>
        <begin position="159"/>
        <end position="221"/>
    </location>
</feature>
<feature type="compositionally biased region" description="Polar residues" evidence="5">
    <location>
        <begin position="207"/>
        <end position="221"/>
    </location>
</feature>
<evidence type="ECO:0000313" key="7">
    <source>
        <dbReference type="EMBL" id="MFD1606698.1"/>
    </source>
</evidence>
<dbReference type="PANTHER" id="PTHR33823">
    <property type="entry name" value="RNA POLYMERASE-BINDING TRANSCRIPTION FACTOR DKSA-RELATED"/>
    <property type="match status" value="1"/>
</dbReference>
<dbReference type="InterPro" id="IPR000962">
    <property type="entry name" value="Znf_DskA_TraR"/>
</dbReference>
<dbReference type="InterPro" id="IPR037187">
    <property type="entry name" value="DnaK_N"/>
</dbReference>
<organism evidence="7 8">
    <name type="scientific">Oceanobacillus luteolus</name>
    <dbReference type="NCBI Taxonomy" id="1274358"/>
    <lineage>
        <taxon>Bacteria</taxon>
        <taxon>Bacillati</taxon>
        <taxon>Bacillota</taxon>
        <taxon>Bacilli</taxon>
        <taxon>Bacillales</taxon>
        <taxon>Bacillaceae</taxon>
        <taxon>Oceanobacillus</taxon>
    </lineage>
</organism>
<name>A0ABW4HM63_9BACI</name>
<accession>A0ABW4HM63</accession>
<feature type="domain" description="Zinc finger DksA/TraR C4-type" evidence="6">
    <location>
        <begin position="87"/>
        <end position="115"/>
    </location>
</feature>
<feature type="zinc finger region" description="dksA C4-type" evidence="4">
    <location>
        <begin position="92"/>
        <end position="116"/>
    </location>
</feature>
<keyword evidence="1" id="KW-0479">Metal-binding</keyword>
<protein>
    <submittedName>
        <fullName evidence="7">TraR/DksA C4-type zinc finger protein</fullName>
    </submittedName>
</protein>
<dbReference type="NCBIfam" id="TIGR02890">
    <property type="entry name" value="bacill_yteA"/>
    <property type="match status" value="1"/>
</dbReference>
<dbReference type="Pfam" id="PF01258">
    <property type="entry name" value="zf-dskA_traR"/>
    <property type="match status" value="1"/>
</dbReference>
<gene>
    <name evidence="7" type="ORF">ACFSBH_03345</name>
</gene>
<keyword evidence="8" id="KW-1185">Reference proteome</keyword>
<evidence type="ECO:0000256" key="2">
    <source>
        <dbReference type="ARBA" id="ARBA00022771"/>
    </source>
</evidence>
<evidence type="ECO:0000313" key="8">
    <source>
        <dbReference type="Proteomes" id="UP001597221"/>
    </source>
</evidence>
<dbReference type="PROSITE" id="PS51128">
    <property type="entry name" value="ZF_DKSA_2"/>
    <property type="match status" value="1"/>
</dbReference>
<dbReference type="PANTHER" id="PTHR33823:SF4">
    <property type="entry name" value="GENERAL STRESS PROTEIN 16O"/>
    <property type="match status" value="1"/>
</dbReference>
<keyword evidence="2" id="KW-0863">Zinc-finger</keyword>
<sequence>MLTKKQLSRMKDQLESREKELIHQLKDQFGMKFEFAQEVSGELSNYDNHPGDQGTELFERSKDFALNEHAEKELEDINEALHSIEEGSYGICVTCGEDIPYERLLAVPTADRCIEHASKQTFTRERPVEEEVMAANFHPEEDQNDENVAYDREDAWQDVSRYGSSDGPSDLYDDHESYNEMYPNSDENTTGPEDIENYIAADESGNYDENTLNLYRNQKPE</sequence>
<dbReference type="SUPFAM" id="SSF109635">
    <property type="entry name" value="DnaK suppressor protein DksA, alpha-hairpin domain"/>
    <property type="match status" value="1"/>
</dbReference>
<dbReference type="SUPFAM" id="SSF57716">
    <property type="entry name" value="Glucocorticoid receptor-like (DNA-binding domain)"/>
    <property type="match status" value="1"/>
</dbReference>
<comment type="caution">
    <text evidence="7">The sequence shown here is derived from an EMBL/GenBank/DDBJ whole genome shotgun (WGS) entry which is preliminary data.</text>
</comment>
<evidence type="ECO:0000256" key="1">
    <source>
        <dbReference type="ARBA" id="ARBA00022723"/>
    </source>
</evidence>
<dbReference type="Proteomes" id="UP001597221">
    <property type="component" value="Unassembled WGS sequence"/>
</dbReference>
<dbReference type="RefSeq" id="WP_251513690.1">
    <property type="nucleotide sequence ID" value="NZ_JAMBON010000012.1"/>
</dbReference>
<dbReference type="EMBL" id="JBHUDE010000011">
    <property type="protein sequence ID" value="MFD1606698.1"/>
    <property type="molecule type" value="Genomic_DNA"/>
</dbReference>
<evidence type="ECO:0000256" key="5">
    <source>
        <dbReference type="SAM" id="MobiDB-lite"/>
    </source>
</evidence>